<evidence type="ECO:0000259" key="14">
    <source>
        <dbReference type="Pfam" id="PF09405"/>
    </source>
</evidence>
<evidence type="ECO:0000256" key="8">
    <source>
        <dbReference type="ARBA" id="ARBA00022845"/>
    </source>
</evidence>
<comment type="similarity">
    <text evidence="3">Belongs to the CASC3 family.</text>
</comment>
<keyword evidence="11" id="KW-0508">mRNA splicing</keyword>
<feature type="compositionally biased region" description="Acidic residues" evidence="13">
    <location>
        <begin position="17"/>
        <end position="35"/>
    </location>
</feature>
<evidence type="ECO:0000313" key="15">
    <source>
        <dbReference type="EMBL" id="CAI4215385.1"/>
    </source>
</evidence>
<proteinExistence type="inferred from homology"/>
<dbReference type="GO" id="GO:0006417">
    <property type="term" value="P:regulation of translation"/>
    <property type="evidence" value="ECO:0007669"/>
    <property type="project" value="UniProtKB-KW"/>
</dbReference>
<keyword evidence="12" id="KW-0539">Nucleus</keyword>
<name>A0A9P1H3M0_9PEZI</name>
<keyword evidence="16" id="KW-1185">Reference proteome</keyword>
<dbReference type="GO" id="GO:0051028">
    <property type="term" value="P:mRNA transport"/>
    <property type="evidence" value="ECO:0007669"/>
    <property type="project" value="UniProtKB-KW"/>
</dbReference>
<dbReference type="InterPro" id="IPR018545">
    <property type="entry name" value="Btz_dom"/>
</dbReference>
<feature type="compositionally biased region" description="Acidic residues" evidence="13">
    <location>
        <begin position="42"/>
        <end position="60"/>
    </location>
</feature>
<reference evidence="15" key="1">
    <citation type="submission" date="2022-11" db="EMBL/GenBank/DDBJ databases">
        <authorList>
            <person name="Scott C."/>
            <person name="Bruce N."/>
        </authorList>
    </citation>
    <scope>NUCLEOTIDE SEQUENCE</scope>
</reference>
<evidence type="ECO:0000256" key="13">
    <source>
        <dbReference type="SAM" id="MobiDB-lite"/>
    </source>
</evidence>
<dbReference type="AlphaFoldDB" id="A0A9P1H3M0"/>
<evidence type="ECO:0000256" key="5">
    <source>
        <dbReference type="ARBA" id="ARBA00022490"/>
    </source>
</evidence>
<organism evidence="15 16">
    <name type="scientific">Parascedosporium putredinis</name>
    <dbReference type="NCBI Taxonomy" id="1442378"/>
    <lineage>
        <taxon>Eukaryota</taxon>
        <taxon>Fungi</taxon>
        <taxon>Dikarya</taxon>
        <taxon>Ascomycota</taxon>
        <taxon>Pezizomycotina</taxon>
        <taxon>Sordariomycetes</taxon>
        <taxon>Hypocreomycetidae</taxon>
        <taxon>Microascales</taxon>
        <taxon>Microascaceae</taxon>
        <taxon>Parascedosporium</taxon>
    </lineage>
</organism>
<dbReference type="Pfam" id="PF09405">
    <property type="entry name" value="Btz"/>
    <property type="match status" value="1"/>
</dbReference>
<keyword evidence="5" id="KW-0963">Cytoplasm</keyword>
<dbReference type="GO" id="GO:0000184">
    <property type="term" value="P:nuclear-transcribed mRNA catabolic process, nonsense-mediated decay"/>
    <property type="evidence" value="ECO:0007669"/>
    <property type="project" value="UniProtKB-KW"/>
</dbReference>
<dbReference type="EMBL" id="CALLCH030000012">
    <property type="protein sequence ID" value="CAI4215385.1"/>
    <property type="molecule type" value="Genomic_DNA"/>
</dbReference>
<evidence type="ECO:0000256" key="4">
    <source>
        <dbReference type="ARBA" id="ARBA00022448"/>
    </source>
</evidence>
<feature type="domain" description="Btz" evidence="14">
    <location>
        <begin position="138"/>
        <end position="177"/>
    </location>
</feature>
<evidence type="ECO:0000256" key="2">
    <source>
        <dbReference type="ARBA" id="ARBA00004496"/>
    </source>
</evidence>
<dbReference type="GO" id="GO:0005737">
    <property type="term" value="C:cytoplasm"/>
    <property type="evidence" value="ECO:0007669"/>
    <property type="project" value="UniProtKB-SubCell"/>
</dbReference>
<comment type="subcellular location">
    <subcellularLocation>
        <location evidence="2">Cytoplasm</location>
    </subcellularLocation>
    <subcellularLocation>
        <location evidence="1">Nucleus</location>
    </subcellularLocation>
</comment>
<dbReference type="GO" id="GO:0006397">
    <property type="term" value="P:mRNA processing"/>
    <property type="evidence" value="ECO:0007669"/>
    <property type="project" value="UniProtKB-KW"/>
</dbReference>
<evidence type="ECO:0000256" key="3">
    <source>
        <dbReference type="ARBA" id="ARBA00009548"/>
    </source>
</evidence>
<feature type="compositionally biased region" description="Basic and acidic residues" evidence="13">
    <location>
        <begin position="149"/>
        <end position="167"/>
    </location>
</feature>
<evidence type="ECO:0000256" key="12">
    <source>
        <dbReference type="ARBA" id="ARBA00023242"/>
    </source>
</evidence>
<comment type="caution">
    <text evidence="15">The sequence shown here is derived from an EMBL/GenBank/DDBJ whole genome shotgun (WGS) entry which is preliminary data.</text>
</comment>
<dbReference type="GO" id="GO:0008380">
    <property type="term" value="P:RNA splicing"/>
    <property type="evidence" value="ECO:0007669"/>
    <property type="project" value="UniProtKB-KW"/>
</dbReference>
<evidence type="ECO:0000256" key="7">
    <source>
        <dbReference type="ARBA" id="ARBA00022816"/>
    </source>
</evidence>
<protein>
    <recommendedName>
        <fullName evidence="14">Btz domain-containing protein</fullName>
    </recommendedName>
</protein>
<accession>A0A9P1H3M0</accession>
<dbReference type="Proteomes" id="UP000838763">
    <property type="component" value="Unassembled WGS sequence"/>
</dbReference>
<evidence type="ECO:0000256" key="11">
    <source>
        <dbReference type="ARBA" id="ARBA00023187"/>
    </source>
</evidence>
<evidence type="ECO:0000256" key="10">
    <source>
        <dbReference type="ARBA" id="ARBA00023161"/>
    </source>
</evidence>
<feature type="compositionally biased region" description="Basic residues" evidence="13">
    <location>
        <begin position="1"/>
        <end position="13"/>
    </location>
</feature>
<gene>
    <name evidence="15" type="ORF">PPNO1_LOCUS5097</name>
</gene>
<feature type="region of interest" description="Disordered" evidence="13">
    <location>
        <begin position="1"/>
        <end position="90"/>
    </location>
</feature>
<keyword evidence="4" id="KW-0813">Transport</keyword>
<keyword evidence="6" id="KW-0507">mRNA processing</keyword>
<evidence type="ECO:0000256" key="6">
    <source>
        <dbReference type="ARBA" id="ARBA00022664"/>
    </source>
</evidence>
<dbReference type="GO" id="GO:0035145">
    <property type="term" value="C:exon-exon junction complex"/>
    <property type="evidence" value="ECO:0007669"/>
    <property type="project" value="InterPro"/>
</dbReference>
<sequence length="568" mass="61832">MSAPRRRRVGHRRRVEDEGDDDGGPDALDLEDDSLSDGSGLTDDDDPADDSDTSNIEDDASPTAANPRKPAGNGAIKPAGRPALPNKPPTKAITDAEMMLQGLSITDSAEPVQELHFDDIAGSASPKISPDAPLIVSSASATRPAQDTAGDRRRREHEEYKRRRDEDPSFVPNRGAFLCTITATLDLLGTAFAHKPVRISLPDHPPKYIFPATDRSFIFIPRAMRPNQKPGIRGGKAPKSVLGSVGGWSRRTSVIGSYYGGSTYSPSVARSRRSSIAPDGRDYMFSPTGSVVSRAAIPLDPLRPVVRLPPAGNVLIPDGPVQMPQMDRPVGESLINTFPPPQTHPLPQKPSFQETHPTPIPMHQPRPQKTVSVADIESPTLNQHPSQQQQPPQQQPPYQQAFHQQMPMQMANGGPPDNHTRNPSFQSQHSIGTPLSQIPERAIHAAPFQPNAYPQPPYYNQPYPVMQTQPNYYYPAQPPYAGGNLPSQASTAPAFANAQGQGPIAQEVNGMVYYYDPSQMQAVNPYQNYPGPQGYVPGMVSMPGMVAPNPESYYPYPQTAQGMVYYPQ</sequence>
<evidence type="ECO:0000313" key="16">
    <source>
        <dbReference type="Proteomes" id="UP000838763"/>
    </source>
</evidence>
<dbReference type="OrthoDB" id="5413466at2759"/>
<feature type="compositionally biased region" description="Polar residues" evidence="13">
    <location>
        <begin position="421"/>
        <end position="432"/>
    </location>
</feature>
<dbReference type="GO" id="GO:0003729">
    <property type="term" value="F:mRNA binding"/>
    <property type="evidence" value="ECO:0007669"/>
    <property type="project" value="InterPro"/>
</dbReference>
<feature type="region of interest" description="Disordered" evidence="13">
    <location>
        <begin position="317"/>
        <end position="371"/>
    </location>
</feature>
<feature type="region of interest" description="Disordered" evidence="13">
    <location>
        <begin position="408"/>
        <end position="432"/>
    </location>
</feature>
<evidence type="ECO:0000256" key="9">
    <source>
        <dbReference type="ARBA" id="ARBA00022884"/>
    </source>
</evidence>
<feature type="region of interest" description="Disordered" evidence="13">
    <location>
        <begin position="123"/>
        <end position="168"/>
    </location>
</feature>
<keyword evidence="8" id="KW-0810">Translation regulation</keyword>
<keyword evidence="9" id="KW-0694">RNA-binding</keyword>
<feature type="compositionally biased region" description="Pro residues" evidence="13">
    <location>
        <begin position="338"/>
        <end position="348"/>
    </location>
</feature>
<evidence type="ECO:0000256" key="1">
    <source>
        <dbReference type="ARBA" id="ARBA00004123"/>
    </source>
</evidence>
<keyword evidence="10" id="KW-0866">Nonsense-mediated mRNA decay</keyword>
<keyword evidence="7" id="KW-0509">mRNA transport</keyword>
<feature type="region of interest" description="Disordered" evidence="13">
    <location>
        <begin position="381"/>
        <end position="400"/>
    </location>
</feature>
<feature type="compositionally biased region" description="Low complexity" evidence="13">
    <location>
        <begin position="383"/>
        <end position="400"/>
    </location>
</feature>